<dbReference type="SUPFAM" id="SSF49742">
    <property type="entry name" value="PHM/PNGase F"/>
    <property type="match status" value="2"/>
</dbReference>
<feature type="non-terminal residue" evidence="6">
    <location>
        <position position="1"/>
    </location>
</feature>
<dbReference type="Gene3D" id="2.60.120.310">
    <property type="entry name" value="Copper type II, ascorbate-dependent monooxygenase, N-terminal domain"/>
    <property type="match status" value="1"/>
</dbReference>
<dbReference type="GO" id="GO:0042421">
    <property type="term" value="P:norepinephrine biosynthetic process"/>
    <property type="evidence" value="ECO:0007669"/>
    <property type="project" value="TreeGrafter"/>
</dbReference>
<keyword evidence="2" id="KW-1015">Disulfide bond</keyword>
<comment type="caution">
    <text evidence="6">The sequence shown here is derived from an EMBL/GenBank/DDBJ whole genome shotgun (WGS) entry which is preliminary data.</text>
</comment>
<evidence type="ECO:0000313" key="6">
    <source>
        <dbReference type="EMBL" id="NXU63507.1"/>
    </source>
</evidence>
<dbReference type="PANTHER" id="PTHR10157">
    <property type="entry name" value="DOPAMINE BETA HYDROXYLASE RELATED"/>
    <property type="match status" value="1"/>
</dbReference>
<dbReference type="GO" id="GO:0004500">
    <property type="term" value="F:dopamine beta-monooxygenase activity"/>
    <property type="evidence" value="ECO:0007669"/>
    <property type="project" value="InterPro"/>
</dbReference>
<evidence type="ECO:0000256" key="3">
    <source>
        <dbReference type="ARBA" id="ARBA00023180"/>
    </source>
</evidence>
<dbReference type="PRINTS" id="PR00767">
    <property type="entry name" value="DBMONOXGNASE"/>
</dbReference>
<dbReference type="Pfam" id="PF03712">
    <property type="entry name" value="Cu2_monoox_C"/>
    <property type="match status" value="1"/>
</dbReference>
<keyword evidence="7" id="KW-1185">Reference proteome</keyword>
<dbReference type="InterPro" id="IPR014784">
    <property type="entry name" value="Cu2_ascorb_mOase-like_C"/>
</dbReference>
<proteinExistence type="predicted"/>
<accession>A0A7L3M9T6</accession>
<evidence type="ECO:0000313" key="7">
    <source>
        <dbReference type="Proteomes" id="UP000558460"/>
    </source>
</evidence>
<dbReference type="InterPro" id="IPR036939">
    <property type="entry name" value="Cu2_ascorb_mOase_N_sf"/>
</dbReference>
<dbReference type="Proteomes" id="UP000558460">
    <property type="component" value="Unassembled WGS sequence"/>
</dbReference>
<dbReference type="GO" id="GO:0042420">
    <property type="term" value="P:dopamine catabolic process"/>
    <property type="evidence" value="ECO:0007669"/>
    <property type="project" value="TreeGrafter"/>
</dbReference>
<dbReference type="GO" id="GO:0005507">
    <property type="term" value="F:copper ion binding"/>
    <property type="evidence" value="ECO:0007669"/>
    <property type="project" value="InterPro"/>
</dbReference>
<dbReference type="PANTHER" id="PTHR10157:SF28">
    <property type="entry name" value="DBH-LIKE MONOOXYGENASE PROTEIN 1"/>
    <property type="match status" value="1"/>
</dbReference>
<dbReference type="InterPro" id="IPR000945">
    <property type="entry name" value="DBH-like"/>
</dbReference>
<name>A0A7L3M9T6_9PASS</name>
<dbReference type="GO" id="GO:0005615">
    <property type="term" value="C:extracellular space"/>
    <property type="evidence" value="ECO:0007669"/>
    <property type="project" value="TreeGrafter"/>
</dbReference>
<gene>
    <name evidence="6" type="primary">Moxd1</name>
    <name evidence="6" type="ORF">HORVUL_R02948</name>
</gene>
<dbReference type="AlphaFoldDB" id="A0A7L3M9T6"/>
<evidence type="ECO:0000259" key="4">
    <source>
        <dbReference type="Pfam" id="PF01082"/>
    </source>
</evidence>
<comment type="cofactor">
    <cofactor evidence="1">
        <name>Cu(2+)</name>
        <dbReference type="ChEBI" id="CHEBI:29036"/>
    </cofactor>
</comment>
<feature type="domain" description="Copper type II ascorbate-dependent monooxygenase N-terminal" evidence="4">
    <location>
        <begin position="1"/>
        <end position="91"/>
    </location>
</feature>
<dbReference type="Pfam" id="PF01082">
    <property type="entry name" value="Cu2_monooxygen"/>
    <property type="match status" value="1"/>
</dbReference>
<evidence type="ECO:0000256" key="1">
    <source>
        <dbReference type="ARBA" id="ARBA00001973"/>
    </source>
</evidence>
<evidence type="ECO:0000259" key="5">
    <source>
        <dbReference type="Pfam" id="PF03712"/>
    </source>
</evidence>
<reference evidence="6 7" key="1">
    <citation type="submission" date="2019-09" db="EMBL/GenBank/DDBJ databases">
        <title>Bird 10,000 Genomes (B10K) Project - Family phase.</title>
        <authorList>
            <person name="Zhang G."/>
        </authorList>
    </citation>
    <scope>NUCLEOTIDE SEQUENCE [LARGE SCALE GENOMIC DNA]</scope>
    <source>
        <strain evidence="6">B10K-DU-029-69</strain>
        <tissue evidence="6">Muscle</tissue>
    </source>
</reference>
<dbReference type="EMBL" id="VZUA01056531">
    <property type="protein sequence ID" value="NXU63507.1"/>
    <property type="molecule type" value="Genomic_DNA"/>
</dbReference>
<protein>
    <submittedName>
        <fullName evidence="6">MOXD1 protein</fullName>
    </submittedName>
</protein>
<dbReference type="InterPro" id="IPR008977">
    <property type="entry name" value="PHM/PNGase_F_dom_sf"/>
</dbReference>
<dbReference type="Gene3D" id="2.60.120.230">
    <property type="match status" value="1"/>
</dbReference>
<dbReference type="OrthoDB" id="10003276at2759"/>
<dbReference type="GO" id="GO:0006589">
    <property type="term" value="P:octopamine biosynthetic process"/>
    <property type="evidence" value="ECO:0007669"/>
    <property type="project" value="TreeGrafter"/>
</dbReference>
<keyword evidence="3" id="KW-0325">Glycoprotein</keyword>
<dbReference type="GO" id="GO:0030667">
    <property type="term" value="C:secretory granule membrane"/>
    <property type="evidence" value="ECO:0007669"/>
    <property type="project" value="TreeGrafter"/>
</dbReference>
<dbReference type="InterPro" id="IPR000323">
    <property type="entry name" value="Cu2_ascorb_mOase_N"/>
</dbReference>
<sequence length="214" mass="24173">VEPLIQKGHENLVHHILLYQCSSNLNDSVLDYGHECYHPNMPDSFLTCETVIFAWAIGGEGFTYPPHVGLSIGTAADPLFVLMEVHYDNPSFTEGLAVYLSVTVPENIVVVATYELNKIQGSIVYWPFFKPPYVEIKFAVTLMVLVSLGQALGAERPAGIQVFAVLLHAHLAGRAIRMRHFRNGVEQKLLAYDDEFDFNFQEFQYLKEERTILP</sequence>
<feature type="domain" description="Copper type II ascorbate-dependent monooxygenase C-terminal" evidence="5">
    <location>
        <begin position="158"/>
        <end position="213"/>
    </location>
</feature>
<dbReference type="InterPro" id="IPR028460">
    <property type="entry name" value="Tbh/DBH"/>
</dbReference>
<dbReference type="InterPro" id="IPR024548">
    <property type="entry name" value="Cu2_monoox_C"/>
</dbReference>
<evidence type="ECO:0000256" key="2">
    <source>
        <dbReference type="ARBA" id="ARBA00023157"/>
    </source>
</evidence>
<organism evidence="6 7">
    <name type="scientific">Horornis vulcanius</name>
    <dbReference type="NCBI Taxonomy" id="2585811"/>
    <lineage>
        <taxon>Eukaryota</taxon>
        <taxon>Metazoa</taxon>
        <taxon>Chordata</taxon>
        <taxon>Craniata</taxon>
        <taxon>Vertebrata</taxon>
        <taxon>Euteleostomi</taxon>
        <taxon>Archelosauria</taxon>
        <taxon>Archosauria</taxon>
        <taxon>Dinosauria</taxon>
        <taxon>Saurischia</taxon>
        <taxon>Theropoda</taxon>
        <taxon>Coelurosauria</taxon>
        <taxon>Aves</taxon>
        <taxon>Neognathae</taxon>
        <taxon>Neoaves</taxon>
        <taxon>Telluraves</taxon>
        <taxon>Australaves</taxon>
        <taxon>Passeriformes</taxon>
        <taxon>Sylvioidea</taxon>
        <taxon>Scotocercidae</taxon>
        <taxon>Horornis</taxon>
    </lineage>
</organism>
<feature type="non-terminal residue" evidence="6">
    <location>
        <position position="214"/>
    </location>
</feature>